<feature type="non-terminal residue" evidence="1">
    <location>
        <position position="1"/>
    </location>
</feature>
<comment type="caution">
    <text evidence="1">The sequence shown here is derived from an EMBL/GenBank/DDBJ whole genome shotgun (WGS) entry which is preliminary data.</text>
</comment>
<organism evidence="1 2">
    <name type="scientific">Gigaspora margarita</name>
    <dbReference type="NCBI Taxonomy" id="4874"/>
    <lineage>
        <taxon>Eukaryota</taxon>
        <taxon>Fungi</taxon>
        <taxon>Fungi incertae sedis</taxon>
        <taxon>Mucoromycota</taxon>
        <taxon>Glomeromycotina</taxon>
        <taxon>Glomeromycetes</taxon>
        <taxon>Diversisporales</taxon>
        <taxon>Gigasporaceae</taxon>
        <taxon>Gigaspora</taxon>
    </lineage>
</organism>
<dbReference type="EMBL" id="CAJVQB010062524">
    <property type="protein sequence ID" value="CAG8840297.1"/>
    <property type="molecule type" value="Genomic_DNA"/>
</dbReference>
<name>A0ABN7WUT6_GIGMA</name>
<evidence type="ECO:0000313" key="2">
    <source>
        <dbReference type="Proteomes" id="UP000789901"/>
    </source>
</evidence>
<evidence type="ECO:0000313" key="1">
    <source>
        <dbReference type="EMBL" id="CAG8840297.1"/>
    </source>
</evidence>
<proteinExistence type="predicted"/>
<reference evidence="1 2" key="1">
    <citation type="submission" date="2021-06" db="EMBL/GenBank/DDBJ databases">
        <authorList>
            <person name="Kallberg Y."/>
            <person name="Tangrot J."/>
            <person name="Rosling A."/>
        </authorList>
    </citation>
    <scope>NUCLEOTIDE SEQUENCE [LARGE SCALE GENOMIC DNA]</scope>
    <source>
        <strain evidence="1 2">120-4 pot B 10/14</strain>
    </source>
</reference>
<sequence>KLKSVLDKNHIEHQIIYTEPLTTHKKPSSKKDKLREYIEMKSKENIFANYGEAIKDKEREKEAKEWDKMEATD</sequence>
<gene>
    <name evidence="1" type="ORF">GMARGA_LOCUS34845</name>
</gene>
<dbReference type="Proteomes" id="UP000789901">
    <property type="component" value="Unassembled WGS sequence"/>
</dbReference>
<protein>
    <submittedName>
        <fullName evidence="1">37556_t:CDS:1</fullName>
    </submittedName>
</protein>
<accession>A0ABN7WUT6</accession>
<keyword evidence="2" id="KW-1185">Reference proteome</keyword>